<dbReference type="InterPro" id="IPR012337">
    <property type="entry name" value="RNaseH-like_sf"/>
</dbReference>
<proteinExistence type="predicted"/>
<dbReference type="Proteomes" id="UP000000461">
    <property type="component" value="Segment"/>
</dbReference>
<dbReference type="InterPro" id="IPR036397">
    <property type="entry name" value="RNaseH_sf"/>
</dbReference>
<protein>
    <submittedName>
        <fullName evidence="2">Putative Pol III-like exoribonuclease</fullName>
    </submittedName>
</protein>
<sequence length="209" mass="22867">MILFYDTETTGFPDSKKPLDEQPRIVQLGAILAYPDRREAARLDTILSLGTVPSSVLSDWTIGRDGKGGAAAIHGVSPDISEKIGMTEAIAIEAFMDMVAVADVIVGHNHISFDNKIVTNVVRRVLGRPDADPFEGKSMFDTIVAGTPLMKLPSRQGGYRKPKLIDLHKHLTGEGFEDAHTAIADVEATRRCYYAMQDMVEAKRQEKAA</sequence>
<evidence type="ECO:0000259" key="1">
    <source>
        <dbReference type="SMART" id="SM00479"/>
    </source>
</evidence>
<feature type="domain" description="Exonuclease" evidence="1">
    <location>
        <begin position="1"/>
        <end position="202"/>
    </location>
</feature>
<dbReference type="Gene3D" id="3.30.420.10">
    <property type="entry name" value="Ribonuclease H-like superfamily/Ribonuclease H"/>
    <property type="match status" value="1"/>
</dbReference>
<dbReference type="OrthoDB" id="22292at10239"/>
<evidence type="ECO:0000313" key="3">
    <source>
        <dbReference type="Proteomes" id="UP000000461"/>
    </source>
</evidence>
<dbReference type="CDD" id="cd06127">
    <property type="entry name" value="DEDDh"/>
    <property type="match status" value="1"/>
</dbReference>
<evidence type="ECO:0000313" key="2">
    <source>
        <dbReference type="EMBL" id="AFU86600.1"/>
    </source>
</evidence>
<keyword evidence="3" id="KW-1185">Reference proteome</keyword>
<reference evidence="2 3" key="1">
    <citation type="journal article" date="2012" name="BMC Genomics">
        <title>The Caulobacter crescentus phage phiCbK: genomics of a canonical phage.</title>
        <authorList>
            <person name="Gill J.J."/>
            <person name="Berry J.D."/>
            <person name="Russell W.K."/>
            <person name="Lessor L."/>
            <person name="Escobar Garcia D.A."/>
            <person name="Hernandez D."/>
            <person name="Kane A."/>
            <person name="Keene J."/>
            <person name="Maddox M."/>
            <person name="Martin R."/>
            <person name="Mohan S."/>
            <person name="Thorn A.M."/>
            <person name="Russell D.H."/>
            <person name="Young R."/>
        </authorList>
    </citation>
    <scope>NUCLEOTIDE SEQUENCE [LARGE SCALE GENOMIC DNA]</scope>
</reference>
<gene>
    <name evidence="2" type="ORF">CcrRogue_gp118</name>
</gene>
<dbReference type="SMART" id="SM00479">
    <property type="entry name" value="EXOIII"/>
    <property type="match status" value="1"/>
</dbReference>
<dbReference type="EMBL" id="JX100814">
    <property type="protein sequence ID" value="AFU86600.1"/>
    <property type="molecule type" value="Genomic_DNA"/>
</dbReference>
<organism evidence="2 3">
    <name type="scientific">Caulobacter phage CcrRogue</name>
    <dbReference type="NCBI Taxonomy" id="2927986"/>
    <lineage>
        <taxon>Viruses</taxon>
        <taxon>Duplodnaviria</taxon>
        <taxon>Heunggongvirae</taxon>
        <taxon>Uroviricota</taxon>
        <taxon>Caudoviricetes</taxon>
        <taxon>Jeanschmidtviridae</taxon>
        <taxon>Poindextervirus</taxon>
        <taxon>Poindextervirus rogue</taxon>
    </lineage>
</organism>
<accession>K4JQN3</accession>
<dbReference type="GO" id="GO:0003676">
    <property type="term" value="F:nucleic acid binding"/>
    <property type="evidence" value="ECO:0007669"/>
    <property type="project" value="InterPro"/>
</dbReference>
<dbReference type="InterPro" id="IPR013520">
    <property type="entry name" value="Ribonucl_H"/>
</dbReference>
<dbReference type="SUPFAM" id="SSF53098">
    <property type="entry name" value="Ribonuclease H-like"/>
    <property type="match status" value="1"/>
</dbReference>
<dbReference type="KEGG" id="vg:13995899"/>
<name>K4JQN3_9CAUD</name>